<feature type="domain" description="Zinc-ribbon 15" evidence="2">
    <location>
        <begin position="21"/>
        <end position="129"/>
    </location>
</feature>
<dbReference type="EMBL" id="BAABXL010000001">
    <property type="protein sequence ID" value="GAA6270535.1"/>
    <property type="molecule type" value="Genomic_DNA"/>
</dbReference>
<feature type="transmembrane region" description="Helical" evidence="1">
    <location>
        <begin position="31"/>
        <end position="48"/>
    </location>
</feature>
<evidence type="ECO:0000259" key="2">
    <source>
        <dbReference type="Pfam" id="PF17032"/>
    </source>
</evidence>
<keyword evidence="1" id="KW-0812">Transmembrane</keyword>
<accession>A0ABQ0B2M8</accession>
<keyword evidence="1" id="KW-1133">Transmembrane helix</keyword>
<protein>
    <submittedName>
        <fullName evidence="3">Zinc ribbon domain-containing protein</fullName>
    </submittedName>
</protein>
<comment type="caution">
    <text evidence="3">The sequence shown here is derived from an EMBL/GenBank/DDBJ whole genome shotgun (WGS) entry which is preliminary data.</text>
</comment>
<dbReference type="InterPro" id="IPR031493">
    <property type="entry name" value="Zinc_ribbon_15"/>
</dbReference>
<dbReference type="Pfam" id="PF17032">
    <property type="entry name" value="Zn_ribbon_15"/>
    <property type="match status" value="1"/>
</dbReference>
<dbReference type="Proteomes" id="UP001600894">
    <property type="component" value="Unassembled WGS sequence"/>
</dbReference>
<reference evidence="3 4" key="1">
    <citation type="submission" date="2024-04" db="EMBL/GenBank/DDBJ databases">
        <title>Defined microbial consortia suppress multidrug-resistant proinflammatory Enterobacteriaceae via ecological control.</title>
        <authorList>
            <person name="Furuichi M."/>
            <person name="Kawaguchi T."/>
            <person name="Pust M."/>
            <person name="Yasuma K."/>
            <person name="Plichta D."/>
            <person name="Hasegawa N."/>
            <person name="Ohya T."/>
            <person name="Bhattarai S."/>
            <person name="Sasajima S."/>
            <person name="Aoto Y."/>
            <person name="Tuganbaev T."/>
            <person name="Yaginuma M."/>
            <person name="Ueda M."/>
            <person name="Okahashi N."/>
            <person name="Amafuji K."/>
            <person name="Kiridooshi Y."/>
            <person name="Sugita K."/>
            <person name="Strazar M."/>
            <person name="Skelly A."/>
            <person name="Suda W."/>
            <person name="Hattori M."/>
            <person name="Nakamoto N."/>
            <person name="Caballero S."/>
            <person name="Norman J."/>
            <person name="Olle B."/>
            <person name="Tanoue T."/>
            <person name="Arita M."/>
            <person name="Bucci V."/>
            <person name="Atarashi K."/>
            <person name="Xavier R."/>
            <person name="Honda K."/>
        </authorList>
    </citation>
    <scope>NUCLEOTIDE SEQUENCE [LARGE SCALE GENOMIC DNA]</scope>
    <source>
        <strain evidence="4">f13</strain>
    </source>
</reference>
<evidence type="ECO:0000313" key="4">
    <source>
        <dbReference type="Proteomes" id="UP001600894"/>
    </source>
</evidence>
<keyword evidence="1" id="KW-0472">Membrane</keyword>
<evidence type="ECO:0000313" key="3">
    <source>
        <dbReference type="EMBL" id="GAA6270535.1"/>
    </source>
</evidence>
<proteinExistence type="predicted"/>
<name>A0ABQ0B2M8_9FIRM</name>
<dbReference type="RefSeq" id="WP_176255271.1">
    <property type="nucleotide sequence ID" value="NZ_BAABXL010000001.1"/>
</dbReference>
<gene>
    <name evidence="3" type="ORF">F130042H8_35950</name>
</gene>
<organism evidence="3 4">
    <name type="scientific">Enterocloster alcoholdehydrogenati</name>
    <dbReference type="NCBI Taxonomy" id="2547410"/>
    <lineage>
        <taxon>Bacteria</taxon>
        <taxon>Bacillati</taxon>
        <taxon>Bacillota</taxon>
        <taxon>Clostridia</taxon>
        <taxon>Lachnospirales</taxon>
        <taxon>Lachnospiraceae</taxon>
        <taxon>Enterocloster</taxon>
    </lineage>
</organism>
<keyword evidence="4" id="KW-1185">Reference proteome</keyword>
<sequence>MIFIGGISQGQKIVSEGLIRLCGSCGSRGRYQVLMIYTYFSFFFIPLFKWNRRYYVKMDCCEAVYELEPEVGKAVLRGENPDITEADLRLVKEGRYAGTWKEGSGKGHKKCMRCGFETDEDYNYCPVCGGRI</sequence>
<evidence type="ECO:0000256" key="1">
    <source>
        <dbReference type="SAM" id="Phobius"/>
    </source>
</evidence>